<organism evidence="7 8">
    <name type="scientific">Paraburkholderia polaris</name>
    <dbReference type="NCBI Taxonomy" id="2728848"/>
    <lineage>
        <taxon>Bacteria</taxon>
        <taxon>Pseudomonadati</taxon>
        <taxon>Pseudomonadota</taxon>
        <taxon>Betaproteobacteria</taxon>
        <taxon>Burkholderiales</taxon>
        <taxon>Burkholderiaceae</taxon>
        <taxon>Paraburkholderia</taxon>
    </lineage>
</organism>
<comment type="caution">
    <text evidence="7">The sequence shown here is derived from an EMBL/GenBank/DDBJ whole genome shotgun (WGS) entry which is preliminary data.</text>
</comment>
<dbReference type="GO" id="GO:0016020">
    <property type="term" value="C:membrane"/>
    <property type="evidence" value="ECO:0007669"/>
    <property type="project" value="UniProtKB-SubCell"/>
</dbReference>
<feature type="transmembrane region" description="Helical" evidence="6">
    <location>
        <begin position="100"/>
        <end position="119"/>
    </location>
</feature>
<feature type="transmembrane region" description="Helical" evidence="6">
    <location>
        <begin position="277"/>
        <end position="303"/>
    </location>
</feature>
<name>A0A848I7S3_9BURK</name>
<reference evidence="7 8" key="1">
    <citation type="submission" date="2020-04" db="EMBL/GenBank/DDBJ databases">
        <title>Paraburkholderia sp. RP-4-7 isolated from soil.</title>
        <authorList>
            <person name="Dahal R.H."/>
        </authorList>
    </citation>
    <scope>NUCLEOTIDE SEQUENCE [LARGE SCALE GENOMIC DNA]</scope>
    <source>
        <strain evidence="7 8">RP-4-7</strain>
    </source>
</reference>
<dbReference type="EMBL" id="JABBGJ010000010">
    <property type="protein sequence ID" value="NML98487.1"/>
    <property type="molecule type" value="Genomic_DNA"/>
</dbReference>
<keyword evidence="2" id="KW-0813">Transport</keyword>
<dbReference type="InterPro" id="IPR011701">
    <property type="entry name" value="MFS"/>
</dbReference>
<dbReference type="Proteomes" id="UP000544134">
    <property type="component" value="Unassembled WGS sequence"/>
</dbReference>
<gene>
    <name evidence="7" type="ORF">HHL24_11035</name>
</gene>
<keyword evidence="4 6" id="KW-1133">Transmembrane helix</keyword>
<evidence type="ECO:0000256" key="6">
    <source>
        <dbReference type="SAM" id="Phobius"/>
    </source>
</evidence>
<dbReference type="PANTHER" id="PTHR12778">
    <property type="entry name" value="SOLUTE CARRIER FAMILY 33 ACETYL-COA TRANSPORTER -RELATED"/>
    <property type="match status" value="1"/>
</dbReference>
<feature type="transmembrane region" description="Helical" evidence="6">
    <location>
        <begin position="167"/>
        <end position="184"/>
    </location>
</feature>
<feature type="transmembrane region" description="Helical" evidence="6">
    <location>
        <begin position="125"/>
        <end position="146"/>
    </location>
</feature>
<dbReference type="PANTHER" id="PTHR12778:SF10">
    <property type="entry name" value="MAJOR FACILITATOR SUPERFAMILY DOMAIN-CONTAINING PROTEIN 3"/>
    <property type="match status" value="1"/>
</dbReference>
<evidence type="ECO:0000313" key="7">
    <source>
        <dbReference type="EMBL" id="NML98487.1"/>
    </source>
</evidence>
<feature type="transmembrane region" description="Helical" evidence="6">
    <location>
        <begin position="63"/>
        <end position="79"/>
    </location>
</feature>
<proteinExistence type="predicted"/>
<dbReference type="InterPro" id="IPR004752">
    <property type="entry name" value="AmpG_permease/AT-1"/>
</dbReference>
<dbReference type="InterPro" id="IPR036259">
    <property type="entry name" value="MFS_trans_sf"/>
</dbReference>
<dbReference type="Pfam" id="PF07690">
    <property type="entry name" value="MFS_1"/>
    <property type="match status" value="1"/>
</dbReference>
<dbReference type="GO" id="GO:0022857">
    <property type="term" value="F:transmembrane transporter activity"/>
    <property type="evidence" value="ECO:0007669"/>
    <property type="project" value="InterPro"/>
</dbReference>
<feature type="transmembrane region" description="Helical" evidence="6">
    <location>
        <begin position="372"/>
        <end position="397"/>
    </location>
</feature>
<dbReference type="RefSeq" id="WP_169485527.1">
    <property type="nucleotide sequence ID" value="NZ_JABBGJ010000010.1"/>
</dbReference>
<evidence type="ECO:0000256" key="1">
    <source>
        <dbReference type="ARBA" id="ARBA00004141"/>
    </source>
</evidence>
<dbReference type="Gene3D" id="1.20.1250.20">
    <property type="entry name" value="MFS general substrate transporter like domains"/>
    <property type="match status" value="2"/>
</dbReference>
<feature type="transmembrane region" description="Helical" evidence="6">
    <location>
        <begin position="240"/>
        <end position="257"/>
    </location>
</feature>
<evidence type="ECO:0000313" key="8">
    <source>
        <dbReference type="Proteomes" id="UP000544134"/>
    </source>
</evidence>
<evidence type="ECO:0000256" key="2">
    <source>
        <dbReference type="ARBA" id="ARBA00022448"/>
    </source>
</evidence>
<sequence length="469" mass="51328">MSNPPHEAPALTAHEEHPGWRAFLNTRMLICVFLGFTSGLPLFTLVYLVQAWLRSEGVNLKEIGLFALIQFPYTWKFVWAPLMDRYVPRLPGWRPGRRRGWMLVTQILVAGAIAALGFVSPRDSIWTVAALTALVAFFGASQDISIDAYRRELLSDTQQGLGNAVHVNAYKIAALVPGSLALILSDHLPWTTVFIVTAAFMLPGMIMTLVVREPEVHGTPPKNLREAIMQPFSEFIQRDGWRGALFVLGFIFLYKLGDTMATTLSTSFFLDIGFSRTQIGVIAKTTAFGASLAGGIVGGIWLMRVGIGRGLWIFGVLQMVSTLGFAWLAHLGPASPGLAVIYDIAVWLSQGTSKLLALVGIDWTVQLDPRSVALALVYGLETFATGLTMAAFTAYIASTTDPRYTATQFALFTSLASVPRTLASAASGYVVAQIGWFDYFIVCTALGLPGMLLLLRIAPWRTQSWRTRS</sequence>
<dbReference type="SUPFAM" id="SSF103473">
    <property type="entry name" value="MFS general substrate transporter"/>
    <property type="match status" value="1"/>
</dbReference>
<evidence type="ECO:0000256" key="3">
    <source>
        <dbReference type="ARBA" id="ARBA00022692"/>
    </source>
</evidence>
<dbReference type="AlphaFoldDB" id="A0A848I7S3"/>
<protein>
    <submittedName>
        <fullName evidence="7">AmpG family muropeptide MFS transporter</fullName>
    </submittedName>
</protein>
<accession>A0A848I7S3</accession>
<dbReference type="NCBIfam" id="TIGR00901">
    <property type="entry name" value="2A0125"/>
    <property type="match status" value="1"/>
</dbReference>
<feature type="transmembrane region" description="Helical" evidence="6">
    <location>
        <begin position="190"/>
        <end position="211"/>
    </location>
</feature>
<dbReference type="CDD" id="cd17486">
    <property type="entry name" value="MFS_AmpG_like"/>
    <property type="match status" value="1"/>
</dbReference>
<keyword evidence="5 6" id="KW-0472">Membrane</keyword>
<comment type="subcellular location">
    <subcellularLocation>
        <location evidence="1">Membrane</location>
        <topology evidence="1">Multi-pass membrane protein</topology>
    </subcellularLocation>
</comment>
<evidence type="ECO:0000256" key="4">
    <source>
        <dbReference type="ARBA" id="ARBA00022989"/>
    </source>
</evidence>
<feature type="transmembrane region" description="Helical" evidence="6">
    <location>
        <begin position="310"/>
        <end position="329"/>
    </location>
</feature>
<feature type="transmembrane region" description="Helical" evidence="6">
    <location>
        <begin position="436"/>
        <end position="458"/>
    </location>
</feature>
<feature type="transmembrane region" description="Helical" evidence="6">
    <location>
        <begin position="29"/>
        <end position="51"/>
    </location>
</feature>
<keyword evidence="3 6" id="KW-0812">Transmembrane</keyword>
<evidence type="ECO:0000256" key="5">
    <source>
        <dbReference type="ARBA" id="ARBA00023136"/>
    </source>
</evidence>
<keyword evidence="8" id="KW-1185">Reference proteome</keyword>